<dbReference type="PANTHER" id="PTHR46796:SF15">
    <property type="entry name" value="BLL1074 PROTEIN"/>
    <property type="match status" value="1"/>
</dbReference>
<reference evidence="6 7" key="1">
    <citation type="journal article" date="2019" name="Int. J. Syst. Evol. Microbiol.">
        <title>The Global Catalogue of Microorganisms (GCM) 10K type strain sequencing project: providing services to taxonomists for standard genome sequencing and annotation.</title>
        <authorList>
            <consortium name="The Broad Institute Genomics Platform"/>
            <consortium name="The Broad Institute Genome Sequencing Center for Infectious Disease"/>
            <person name="Wu L."/>
            <person name="Ma J."/>
        </authorList>
    </citation>
    <scope>NUCLEOTIDE SEQUENCE [LARGE SCALE GENOMIC DNA]</scope>
    <source>
        <strain evidence="6 7">JCM 4531</strain>
    </source>
</reference>
<comment type="caution">
    <text evidence="6">The sequence shown here is derived from an EMBL/GenBank/DDBJ whole genome shotgun (WGS) entry which is preliminary data.</text>
</comment>
<feature type="region of interest" description="Disordered" evidence="4">
    <location>
        <begin position="1"/>
        <end position="21"/>
    </location>
</feature>
<protein>
    <submittedName>
        <fullName evidence="6">Helix-turn-helix domain-containing protein</fullName>
    </submittedName>
</protein>
<keyword evidence="2" id="KW-0238">DNA-binding</keyword>
<dbReference type="Proteomes" id="UP001499989">
    <property type="component" value="Unassembled WGS sequence"/>
</dbReference>
<organism evidence="6 7">
    <name type="scientific">Streptomyces violaceolatus</name>
    <dbReference type="NCBI Taxonomy" id="67378"/>
    <lineage>
        <taxon>Bacteria</taxon>
        <taxon>Bacillati</taxon>
        <taxon>Actinomycetota</taxon>
        <taxon>Actinomycetes</taxon>
        <taxon>Kitasatosporales</taxon>
        <taxon>Streptomycetaceae</taxon>
        <taxon>Streptomyces</taxon>
        <taxon>Streptomyces violaceoruber group</taxon>
    </lineage>
</organism>
<evidence type="ECO:0000256" key="2">
    <source>
        <dbReference type="ARBA" id="ARBA00023125"/>
    </source>
</evidence>
<keyword evidence="3" id="KW-0804">Transcription</keyword>
<proteinExistence type="predicted"/>
<sequence>MLSTETPTDPSAPAPAVAPTGAPPDWSIVDVAVPRPSVRLAGVAMAGFSQHVSAFVDMAMVAHPSVTLLIDLSDGDGILYSARDRHGHGSFVVGLAPGDLRAAGRVGTCLQIRLEPAVAAAVLGPSAGLGGRVESFEDIWGREAGRVQDELRAAGSWDERFAVAADVLRRRTADRPPVDPEVAHTWRTTLAGRGRVRVEGLAEEVGWSRKRLSARFHAQLGITPKRAARLVRFDHAAHLLAAGLAPASVAFESGYADQSHLHREVKAFTGLTPTAVAGAPWLAIDDVAWPGSSPARSVSAAGSAPRRMARPGRAWNRGRTAWTDAH</sequence>
<dbReference type="SMART" id="SM00342">
    <property type="entry name" value="HTH_ARAC"/>
    <property type="match status" value="1"/>
</dbReference>
<dbReference type="PANTHER" id="PTHR46796">
    <property type="entry name" value="HTH-TYPE TRANSCRIPTIONAL ACTIVATOR RHAS-RELATED"/>
    <property type="match status" value="1"/>
</dbReference>
<evidence type="ECO:0000256" key="1">
    <source>
        <dbReference type="ARBA" id="ARBA00023015"/>
    </source>
</evidence>
<evidence type="ECO:0000313" key="6">
    <source>
        <dbReference type="EMBL" id="GAA2666267.1"/>
    </source>
</evidence>
<evidence type="ECO:0000256" key="4">
    <source>
        <dbReference type="SAM" id="MobiDB-lite"/>
    </source>
</evidence>
<dbReference type="InterPro" id="IPR018060">
    <property type="entry name" value="HTH_AraC"/>
</dbReference>
<dbReference type="Gene3D" id="1.10.10.60">
    <property type="entry name" value="Homeodomain-like"/>
    <property type="match status" value="1"/>
</dbReference>
<dbReference type="SUPFAM" id="SSF46689">
    <property type="entry name" value="Homeodomain-like"/>
    <property type="match status" value="1"/>
</dbReference>
<feature type="region of interest" description="Disordered" evidence="4">
    <location>
        <begin position="295"/>
        <end position="326"/>
    </location>
</feature>
<accession>A0ABN3S2B9</accession>
<keyword evidence="7" id="KW-1185">Reference proteome</keyword>
<evidence type="ECO:0000256" key="3">
    <source>
        <dbReference type="ARBA" id="ARBA00023163"/>
    </source>
</evidence>
<dbReference type="InterPro" id="IPR050204">
    <property type="entry name" value="AraC_XylS_family_regulators"/>
</dbReference>
<dbReference type="InterPro" id="IPR009057">
    <property type="entry name" value="Homeodomain-like_sf"/>
</dbReference>
<dbReference type="PROSITE" id="PS01124">
    <property type="entry name" value="HTH_ARAC_FAMILY_2"/>
    <property type="match status" value="1"/>
</dbReference>
<gene>
    <name evidence="6" type="ORF">GCM10010310_01040</name>
</gene>
<evidence type="ECO:0000313" key="7">
    <source>
        <dbReference type="Proteomes" id="UP001499989"/>
    </source>
</evidence>
<name>A0ABN3S2B9_9ACTN</name>
<dbReference type="RefSeq" id="WP_093455397.1">
    <property type="nucleotide sequence ID" value="NZ_BAAASK010000001.1"/>
</dbReference>
<dbReference type="Pfam" id="PF12833">
    <property type="entry name" value="HTH_18"/>
    <property type="match status" value="1"/>
</dbReference>
<keyword evidence="1" id="KW-0805">Transcription regulation</keyword>
<evidence type="ECO:0000259" key="5">
    <source>
        <dbReference type="PROSITE" id="PS01124"/>
    </source>
</evidence>
<feature type="domain" description="HTH araC/xylS-type" evidence="5">
    <location>
        <begin position="180"/>
        <end position="279"/>
    </location>
</feature>
<dbReference type="EMBL" id="BAAASK010000001">
    <property type="protein sequence ID" value="GAA2666267.1"/>
    <property type="molecule type" value="Genomic_DNA"/>
</dbReference>